<comment type="caution">
    <text evidence="9">The sequence shown here is derived from an EMBL/GenBank/DDBJ whole genome shotgun (WGS) entry which is preliminary data.</text>
</comment>
<dbReference type="GO" id="GO:0043565">
    <property type="term" value="F:sequence-specific DNA binding"/>
    <property type="evidence" value="ECO:0007669"/>
    <property type="project" value="InterPro"/>
</dbReference>
<dbReference type="AlphaFoldDB" id="A0A511Z361"/>
<dbReference type="InterPro" id="IPR003593">
    <property type="entry name" value="AAA+_ATPase"/>
</dbReference>
<dbReference type="Pfam" id="PF00989">
    <property type="entry name" value="PAS"/>
    <property type="match status" value="1"/>
</dbReference>
<evidence type="ECO:0000256" key="3">
    <source>
        <dbReference type="ARBA" id="ARBA00023015"/>
    </source>
</evidence>
<keyword evidence="3" id="KW-0805">Transcription regulation</keyword>
<dbReference type="InterPro" id="IPR025943">
    <property type="entry name" value="Sigma_54_int_dom_ATP-bd_2"/>
</dbReference>
<keyword evidence="10" id="KW-1185">Reference proteome</keyword>
<dbReference type="InterPro" id="IPR000014">
    <property type="entry name" value="PAS"/>
</dbReference>
<dbReference type="RefSeq" id="WP_147054372.1">
    <property type="nucleotide sequence ID" value="NZ_BJYL01000003.1"/>
</dbReference>
<dbReference type="SUPFAM" id="SSF52540">
    <property type="entry name" value="P-loop containing nucleoside triphosphate hydrolases"/>
    <property type="match status" value="1"/>
</dbReference>
<dbReference type="PANTHER" id="PTHR32071">
    <property type="entry name" value="TRANSCRIPTIONAL REGULATORY PROTEIN"/>
    <property type="match status" value="1"/>
</dbReference>
<reference evidence="9 10" key="1">
    <citation type="submission" date="2019-07" db="EMBL/GenBank/DDBJ databases">
        <title>Whole genome shotgun sequence of Sporosarcina luteola NBRC 105378.</title>
        <authorList>
            <person name="Hosoyama A."/>
            <person name="Uohara A."/>
            <person name="Ohji S."/>
            <person name="Ichikawa N."/>
        </authorList>
    </citation>
    <scope>NUCLEOTIDE SEQUENCE [LARGE SCALE GENOMIC DNA]</scope>
    <source>
        <strain evidence="9 10">NBRC 105378</strain>
    </source>
</reference>
<dbReference type="SMART" id="SM00091">
    <property type="entry name" value="PAS"/>
    <property type="match status" value="1"/>
</dbReference>
<dbReference type="InterPro" id="IPR025944">
    <property type="entry name" value="Sigma_54_int_dom_CS"/>
</dbReference>
<dbReference type="SUPFAM" id="SSF55785">
    <property type="entry name" value="PYP-like sensor domain (PAS domain)"/>
    <property type="match status" value="1"/>
</dbReference>
<dbReference type="OrthoDB" id="9771372at2"/>
<dbReference type="PROSITE" id="PS50045">
    <property type="entry name" value="SIGMA54_INTERACT_4"/>
    <property type="match status" value="1"/>
</dbReference>
<keyword evidence="2" id="KW-0067">ATP-binding</keyword>
<evidence type="ECO:0000313" key="9">
    <source>
        <dbReference type="EMBL" id="GEN81880.1"/>
    </source>
</evidence>
<protein>
    <recommendedName>
        <fullName evidence="11">Fis family transcriptional regulator</fullName>
    </recommendedName>
</protein>
<name>A0A511Z361_9BACL</name>
<dbReference type="Pfam" id="PF00158">
    <property type="entry name" value="Sigma54_activat"/>
    <property type="match status" value="1"/>
</dbReference>
<dbReference type="Gene3D" id="1.10.10.60">
    <property type="entry name" value="Homeodomain-like"/>
    <property type="match status" value="1"/>
</dbReference>
<dbReference type="PANTHER" id="PTHR32071:SF57">
    <property type="entry name" value="C4-DICARBOXYLATE TRANSPORT TRANSCRIPTIONAL REGULATORY PROTEIN DCTD"/>
    <property type="match status" value="1"/>
</dbReference>
<dbReference type="InterPro" id="IPR009057">
    <property type="entry name" value="Homeodomain-like_sf"/>
</dbReference>
<dbReference type="Proteomes" id="UP000321901">
    <property type="component" value="Unassembled WGS sequence"/>
</dbReference>
<dbReference type="PROSITE" id="PS00688">
    <property type="entry name" value="SIGMA54_INTERACT_3"/>
    <property type="match status" value="1"/>
</dbReference>
<evidence type="ECO:0000256" key="1">
    <source>
        <dbReference type="ARBA" id="ARBA00022741"/>
    </source>
</evidence>
<dbReference type="PROSITE" id="PS50112">
    <property type="entry name" value="PAS"/>
    <property type="match status" value="1"/>
</dbReference>
<evidence type="ECO:0000256" key="2">
    <source>
        <dbReference type="ARBA" id="ARBA00022840"/>
    </source>
</evidence>
<dbReference type="InterPro" id="IPR002078">
    <property type="entry name" value="Sigma_54_int"/>
</dbReference>
<dbReference type="InterPro" id="IPR035965">
    <property type="entry name" value="PAS-like_dom_sf"/>
</dbReference>
<evidence type="ECO:0000256" key="4">
    <source>
        <dbReference type="ARBA" id="ARBA00023125"/>
    </source>
</evidence>
<gene>
    <name evidence="9" type="ORF">SLU01_01920</name>
</gene>
<dbReference type="InterPro" id="IPR025662">
    <property type="entry name" value="Sigma_54_int_dom_ATP-bd_1"/>
</dbReference>
<dbReference type="SMART" id="SM00382">
    <property type="entry name" value="AAA"/>
    <property type="match status" value="1"/>
</dbReference>
<dbReference type="InterPro" id="IPR002197">
    <property type="entry name" value="HTH_Fis"/>
</dbReference>
<dbReference type="NCBIfam" id="TIGR00229">
    <property type="entry name" value="sensory_box"/>
    <property type="match status" value="1"/>
</dbReference>
<dbReference type="GO" id="GO:0006355">
    <property type="term" value="P:regulation of DNA-templated transcription"/>
    <property type="evidence" value="ECO:0007669"/>
    <property type="project" value="InterPro"/>
</dbReference>
<sequence length="448" mass="50194">MGTIEETVEWWKAIVESMNDGVLVIDRAGVVKIINPEYTRITGVTPDIIGKPLISYRPGAKLPETLASGESQVGVYRKTHDREYVVDMAPIFVEGEIVGAVSVCKSLNEVQLLTRELEKQRQKVKELQEQISALHKVRYTFEDIITNDAKMEELISVAKKTAATDLPILIKGESGTGKELFAQAVHHASLGSGKPFIAVNCSAIPSELIENELFGHSEGAFPGASEKGKAGLFEMADGGTLFLDEISDLSIDVQAKLLRVLQEGAIRRIGEAVERKVNVRIVASTHRDLHQFIAKDLFREDLLYRLNAVVLKIPPLRERKADIPFIAESVLKGYEVDREVMTFLTKYDWPGNIRELRNVLDFAMCMANENEQIVIDHLPDIMQKQHRLYEEETKVFPLYEAVEAAERTVLESALQSSGTTVEERQEIANTLGISLATLYNKMKKYNIR</sequence>
<feature type="coiled-coil region" evidence="6">
    <location>
        <begin position="107"/>
        <end position="137"/>
    </location>
</feature>
<keyword evidence="5" id="KW-0804">Transcription</keyword>
<dbReference type="PROSITE" id="PS00676">
    <property type="entry name" value="SIGMA54_INTERACT_2"/>
    <property type="match status" value="1"/>
</dbReference>
<keyword evidence="6" id="KW-0175">Coiled coil</keyword>
<dbReference type="SUPFAM" id="SSF46689">
    <property type="entry name" value="Homeodomain-like"/>
    <property type="match status" value="1"/>
</dbReference>
<evidence type="ECO:0000256" key="5">
    <source>
        <dbReference type="ARBA" id="ARBA00023163"/>
    </source>
</evidence>
<keyword evidence="4" id="KW-0238">DNA-binding</keyword>
<dbReference type="Pfam" id="PF25601">
    <property type="entry name" value="AAA_lid_14"/>
    <property type="match status" value="1"/>
</dbReference>
<dbReference type="CDD" id="cd00009">
    <property type="entry name" value="AAA"/>
    <property type="match status" value="1"/>
</dbReference>
<dbReference type="CDD" id="cd00130">
    <property type="entry name" value="PAS"/>
    <property type="match status" value="1"/>
</dbReference>
<feature type="domain" description="PAS" evidence="8">
    <location>
        <begin position="7"/>
        <end position="47"/>
    </location>
</feature>
<feature type="domain" description="Sigma-54 factor interaction" evidence="7">
    <location>
        <begin position="144"/>
        <end position="365"/>
    </location>
</feature>
<evidence type="ECO:0000256" key="6">
    <source>
        <dbReference type="SAM" id="Coils"/>
    </source>
</evidence>
<dbReference type="Gene3D" id="3.40.50.300">
    <property type="entry name" value="P-loop containing nucleotide triphosphate hydrolases"/>
    <property type="match status" value="1"/>
</dbReference>
<dbReference type="GO" id="GO:0005524">
    <property type="term" value="F:ATP binding"/>
    <property type="evidence" value="ECO:0007669"/>
    <property type="project" value="UniProtKB-KW"/>
</dbReference>
<dbReference type="EMBL" id="BJYL01000003">
    <property type="protein sequence ID" value="GEN81880.1"/>
    <property type="molecule type" value="Genomic_DNA"/>
</dbReference>
<dbReference type="FunFam" id="3.40.50.300:FF:000006">
    <property type="entry name" value="DNA-binding transcriptional regulator NtrC"/>
    <property type="match status" value="1"/>
</dbReference>
<dbReference type="PROSITE" id="PS00675">
    <property type="entry name" value="SIGMA54_INTERACT_1"/>
    <property type="match status" value="1"/>
</dbReference>
<dbReference type="Pfam" id="PF02954">
    <property type="entry name" value="HTH_8"/>
    <property type="match status" value="1"/>
</dbReference>
<dbReference type="InterPro" id="IPR027417">
    <property type="entry name" value="P-loop_NTPase"/>
</dbReference>
<dbReference type="InterPro" id="IPR013767">
    <property type="entry name" value="PAS_fold"/>
</dbReference>
<evidence type="ECO:0000259" key="7">
    <source>
        <dbReference type="PROSITE" id="PS50045"/>
    </source>
</evidence>
<dbReference type="Gene3D" id="1.10.8.60">
    <property type="match status" value="1"/>
</dbReference>
<organism evidence="9 10">
    <name type="scientific">Sporosarcina luteola</name>
    <dbReference type="NCBI Taxonomy" id="582850"/>
    <lineage>
        <taxon>Bacteria</taxon>
        <taxon>Bacillati</taxon>
        <taxon>Bacillota</taxon>
        <taxon>Bacilli</taxon>
        <taxon>Bacillales</taxon>
        <taxon>Caryophanaceae</taxon>
        <taxon>Sporosarcina</taxon>
    </lineage>
</organism>
<accession>A0A511Z361</accession>
<proteinExistence type="predicted"/>
<evidence type="ECO:0000313" key="10">
    <source>
        <dbReference type="Proteomes" id="UP000321901"/>
    </source>
</evidence>
<evidence type="ECO:0000259" key="8">
    <source>
        <dbReference type="PROSITE" id="PS50112"/>
    </source>
</evidence>
<dbReference type="InterPro" id="IPR058031">
    <property type="entry name" value="AAA_lid_NorR"/>
</dbReference>
<dbReference type="Gene3D" id="3.30.450.20">
    <property type="entry name" value="PAS domain"/>
    <property type="match status" value="1"/>
</dbReference>
<evidence type="ECO:0008006" key="11">
    <source>
        <dbReference type="Google" id="ProtNLM"/>
    </source>
</evidence>
<keyword evidence="1" id="KW-0547">Nucleotide-binding</keyword>